<feature type="region of interest" description="Disordered" evidence="1">
    <location>
        <begin position="1216"/>
        <end position="1246"/>
    </location>
</feature>
<dbReference type="Proteomes" id="UP000800097">
    <property type="component" value="Unassembled WGS sequence"/>
</dbReference>
<feature type="region of interest" description="Disordered" evidence="1">
    <location>
        <begin position="623"/>
        <end position="645"/>
    </location>
</feature>
<proteinExistence type="predicted"/>
<feature type="compositionally biased region" description="Basic and acidic residues" evidence="1">
    <location>
        <begin position="848"/>
        <end position="860"/>
    </location>
</feature>
<evidence type="ECO:0000256" key="1">
    <source>
        <dbReference type="SAM" id="MobiDB-lite"/>
    </source>
</evidence>
<feature type="compositionally biased region" description="Polar residues" evidence="1">
    <location>
        <begin position="487"/>
        <end position="500"/>
    </location>
</feature>
<feature type="region of interest" description="Disordered" evidence="1">
    <location>
        <begin position="422"/>
        <end position="511"/>
    </location>
</feature>
<feature type="compositionally biased region" description="Polar residues" evidence="1">
    <location>
        <begin position="795"/>
        <end position="809"/>
    </location>
</feature>
<feature type="compositionally biased region" description="Polar residues" evidence="1">
    <location>
        <begin position="426"/>
        <end position="442"/>
    </location>
</feature>
<gene>
    <name evidence="3" type="ORF">EI97DRAFT_499465</name>
</gene>
<feature type="region of interest" description="Disordered" evidence="1">
    <location>
        <begin position="1031"/>
        <end position="1051"/>
    </location>
</feature>
<sequence length="1300" mass="142172">MSNVKTHKKLSIITVLQLLSVLMDELPVDEVRFTMPSRHLIGQLVPSTGPYRLASVLSKTVETTNCFAGFALAPPQRVNYATGDKPRQIRRIRTSKASGPCFQIPNLEVRQPLTCYTPTACLLVSKSSSSSSSASSNFTGLWQTLLDNPLFHPFRGNSCAALVALLEPSVVVAASARSRTASSCLHRPGSLDRRPHAKPAPTRSATYVQRRTATPLSLPTPAPTNMPESQTDTSVLPEPSFTPAPNQRVDNSLPRLKSNLSEHASENPKVVSPRADDEASTQLSNQDRSPLLSPSASNAADAGLPPTPPSNSRDDDDPPTAFSPPPHADNVVALMSQKSSLTTPLNQRSPPTPDASPERTSESVAAPMRPSILAYPSSRAESFKTAKEDQYSTDLSNSRSTTPLADRLSTVAEERSLGLAFERAESNSTPANGSHEQVSTQAPIDIPESPRTPVREWDPHLMRNVTIRKKRNPRPSPEKLLPRSVGDATTSRGSPRSISLGSKLPARAEDSPHIPSLEQFAQSIGWPTEVTDKRPADETPTKSNAKRLSASSMGSTVVEATVIVTPPKTPRTLRHSGKNLAYRRDADNATLNSSRSNSNRGSLDPDDIPLNRLVHHRVSITHQKKLSGTHSPITGEGSVISSLSNRSRIQDSSAYTRAHQEAVKHVLQPAALIMSRSNSLSRGIAGERNHHKRISSAPEPIVREVELRKTADQMTSDSSPAQSFKKAPRVRQLLPPVTINKPLPEIPSASPENVVNELKAGPTADRIDEDKLDAQASGVESAPTGTVPFPGASELPNSPSQDKQEQSASPPIVRRGSLPTRGRSDERRKSSISHDRTSTSHDTNPRPSLDRIPVEELPRRSHEWCALSPNDIRRLSFDRSTSRSEEHALARHLFAQTTPFSQFSDTPIEVSEATAVSIYPHHNHSLLVVQQLARPNTLPLEHQEVPNDQHTPSSDPAAPALASKALCADIPSEERPVLQQPTVNIEPSTPPRQITLPVPGTVDSPLRNPRAAPEPPVIKFIPPTPAEELDKQLVANPPGPPTRSNSHPQRRLSLVQRARRYSDNLITPILARASSVRGRHVSESHAARQKSRVPTVNEGDGSLHPFWRPRGFWDGFEESDSDDDVLPQGGDTSDVEPVVEPEPSGRKLGALGRRLTNGFKGTGGFLIGNSLGVERAGTNRRRPQITLPSHQRNAAARPKPPLILIQRPTLPINTRSRRVEKRGSQLSLRKSRSHESLRRRRSRREAWRAGRKIPGMKGLHVQYIGLSGVKDMLRERRAEKRRQLIRKSIGSRYYVEGAMR</sequence>
<dbReference type="OrthoDB" id="3870679at2759"/>
<feature type="region of interest" description="Disordered" evidence="1">
    <location>
        <begin position="1117"/>
        <end position="1147"/>
    </location>
</feature>
<keyword evidence="4" id="KW-1185">Reference proteome</keyword>
<feature type="region of interest" description="Disordered" evidence="1">
    <location>
        <begin position="710"/>
        <end position="754"/>
    </location>
</feature>
<feature type="signal peptide" evidence="2">
    <location>
        <begin position="1"/>
        <end position="23"/>
    </location>
</feature>
<feature type="compositionally biased region" description="Basic and acidic residues" evidence="1">
    <location>
        <begin position="530"/>
        <end position="540"/>
    </location>
</feature>
<feature type="compositionally biased region" description="Basic and acidic residues" evidence="1">
    <location>
        <begin position="822"/>
        <end position="839"/>
    </location>
</feature>
<feature type="compositionally biased region" description="Basic and acidic residues" evidence="1">
    <location>
        <begin position="381"/>
        <end position="390"/>
    </location>
</feature>
<feature type="region of interest" description="Disordered" evidence="1">
    <location>
        <begin position="523"/>
        <end position="609"/>
    </location>
</feature>
<feature type="region of interest" description="Disordered" evidence="1">
    <location>
        <begin position="775"/>
        <end position="860"/>
    </location>
</feature>
<dbReference type="GeneID" id="54555783"/>
<protein>
    <submittedName>
        <fullName evidence="3">Uncharacterized protein</fullName>
    </submittedName>
</protein>
<reference evidence="3" key="1">
    <citation type="journal article" date="2020" name="Stud. Mycol.">
        <title>101 Dothideomycetes genomes: a test case for predicting lifestyles and emergence of pathogens.</title>
        <authorList>
            <person name="Haridas S."/>
            <person name="Albert R."/>
            <person name="Binder M."/>
            <person name="Bloem J."/>
            <person name="Labutti K."/>
            <person name="Salamov A."/>
            <person name="Andreopoulos B."/>
            <person name="Baker S."/>
            <person name="Barry K."/>
            <person name="Bills G."/>
            <person name="Bluhm B."/>
            <person name="Cannon C."/>
            <person name="Castanera R."/>
            <person name="Culley D."/>
            <person name="Daum C."/>
            <person name="Ezra D."/>
            <person name="Gonzalez J."/>
            <person name="Henrissat B."/>
            <person name="Kuo A."/>
            <person name="Liang C."/>
            <person name="Lipzen A."/>
            <person name="Lutzoni F."/>
            <person name="Magnuson J."/>
            <person name="Mondo S."/>
            <person name="Nolan M."/>
            <person name="Ohm R."/>
            <person name="Pangilinan J."/>
            <person name="Park H.-J."/>
            <person name="Ramirez L."/>
            <person name="Alfaro M."/>
            <person name="Sun H."/>
            <person name="Tritt A."/>
            <person name="Yoshinaga Y."/>
            <person name="Zwiers L.-H."/>
            <person name="Turgeon B."/>
            <person name="Goodwin S."/>
            <person name="Spatafora J."/>
            <person name="Crous P."/>
            <person name="Grigoriev I."/>
        </authorList>
    </citation>
    <scope>NUCLEOTIDE SEQUENCE</scope>
    <source>
        <strain evidence="3">CBS 379.55</strain>
    </source>
</reference>
<accession>A0A6A6JS55</accession>
<evidence type="ECO:0000313" key="3">
    <source>
        <dbReference type="EMBL" id="KAF2278943.1"/>
    </source>
</evidence>
<feature type="compositionally biased region" description="Polar residues" evidence="1">
    <location>
        <begin position="392"/>
        <end position="403"/>
    </location>
</feature>
<feature type="compositionally biased region" description="Basic residues" evidence="1">
    <location>
        <begin position="1229"/>
        <end position="1243"/>
    </location>
</feature>
<organism evidence="3 4">
    <name type="scientific">Westerdykella ornata</name>
    <dbReference type="NCBI Taxonomy" id="318751"/>
    <lineage>
        <taxon>Eukaryota</taxon>
        <taxon>Fungi</taxon>
        <taxon>Dikarya</taxon>
        <taxon>Ascomycota</taxon>
        <taxon>Pezizomycotina</taxon>
        <taxon>Dothideomycetes</taxon>
        <taxon>Pleosporomycetidae</taxon>
        <taxon>Pleosporales</taxon>
        <taxon>Sporormiaceae</taxon>
        <taxon>Westerdykella</taxon>
    </lineage>
</organism>
<dbReference type="EMBL" id="ML986487">
    <property type="protein sequence ID" value="KAF2278943.1"/>
    <property type="molecule type" value="Genomic_DNA"/>
</dbReference>
<feature type="region of interest" description="Disordered" evidence="1">
    <location>
        <begin position="1080"/>
        <end position="1101"/>
    </location>
</feature>
<feature type="compositionally biased region" description="Polar residues" evidence="1">
    <location>
        <begin position="336"/>
        <end position="349"/>
    </location>
</feature>
<feature type="region of interest" description="Disordered" evidence="1">
    <location>
        <begin position="182"/>
        <end position="407"/>
    </location>
</feature>
<feature type="compositionally biased region" description="Low complexity" evidence="1">
    <location>
        <begin position="592"/>
        <end position="602"/>
    </location>
</feature>
<feature type="compositionally biased region" description="Low complexity" evidence="1">
    <location>
        <begin position="289"/>
        <end position="302"/>
    </location>
</feature>
<feature type="chain" id="PRO_5025497136" evidence="2">
    <location>
        <begin position="24"/>
        <end position="1300"/>
    </location>
</feature>
<feature type="region of interest" description="Disordered" evidence="1">
    <location>
        <begin position="982"/>
        <end position="1019"/>
    </location>
</feature>
<dbReference type="RefSeq" id="XP_033656482.1">
    <property type="nucleotide sequence ID" value="XM_033802608.1"/>
</dbReference>
<keyword evidence="2" id="KW-0732">Signal</keyword>
<evidence type="ECO:0000313" key="4">
    <source>
        <dbReference type="Proteomes" id="UP000800097"/>
    </source>
</evidence>
<feature type="compositionally biased region" description="Polar residues" evidence="1">
    <location>
        <begin position="712"/>
        <end position="722"/>
    </location>
</feature>
<evidence type="ECO:0000256" key="2">
    <source>
        <dbReference type="SAM" id="SignalP"/>
    </source>
</evidence>
<name>A0A6A6JS55_WESOR</name>